<dbReference type="GO" id="GO:0008106">
    <property type="term" value="F:alcohol dehydrogenase (NADP+) activity"/>
    <property type="evidence" value="ECO:0007669"/>
    <property type="project" value="UniProtKB-EC"/>
</dbReference>
<dbReference type="SUPFAM" id="SSF50129">
    <property type="entry name" value="GroES-like"/>
    <property type="match status" value="1"/>
</dbReference>
<dbReference type="Gene3D" id="3.90.180.10">
    <property type="entry name" value="Medium-chain alcohol dehydrogenases, catalytic domain"/>
    <property type="match status" value="1"/>
</dbReference>
<dbReference type="OrthoDB" id="9771084at2"/>
<evidence type="ECO:0000256" key="3">
    <source>
        <dbReference type="ARBA" id="ARBA00022723"/>
    </source>
</evidence>
<keyword evidence="11" id="KW-1185">Reference proteome</keyword>
<evidence type="ECO:0000313" key="11">
    <source>
        <dbReference type="Proteomes" id="UP000184170"/>
    </source>
</evidence>
<evidence type="ECO:0000259" key="9">
    <source>
        <dbReference type="SMART" id="SM00829"/>
    </source>
</evidence>
<dbReference type="Proteomes" id="UP000184170">
    <property type="component" value="Unassembled WGS sequence"/>
</dbReference>
<keyword evidence="3 8" id="KW-0479">Metal-binding</keyword>
<protein>
    <recommendedName>
        <fullName evidence="7">alcohol dehydrogenase (NADP(+))</fullName>
        <ecNumber evidence="7">1.1.1.2</ecNumber>
    </recommendedName>
</protein>
<dbReference type="AlphaFoldDB" id="A0A1M4UVF1"/>
<dbReference type="InterPro" id="IPR013154">
    <property type="entry name" value="ADH-like_N"/>
</dbReference>
<gene>
    <name evidence="10" type="ORF">SAMN04487965_0259</name>
</gene>
<reference evidence="11" key="1">
    <citation type="submission" date="2016-11" db="EMBL/GenBank/DDBJ databases">
        <authorList>
            <person name="Varghese N."/>
            <person name="Submissions S."/>
        </authorList>
    </citation>
    <scope>NUCLEOTIDE SEQUENCE [LARGE SCALE GENOMIC DNA]</scope>
    <source>
        <strain evidence="11">CGMCC 1.7063</strain>
    </source>
</reference>
<comment type="similarity">
    <text evidence="2 8">Belongs to the zinc-containing alcohol dehydrogenase family.</text>
</comment>
<dbReference type="InterPro" id="IPR047109">
    <property type="entry name" value="CAD-like"/>
</dbReference>
<keyword evidence="5" id="KW-0521">NADP</keyword>
<evidence type="ECO:0000256" key="2">
    <source>
        <dbReference type="ARBA" id="ARBA00008072"/>
    </source>
</evidence>
<evidence type="ECO:0000256" key="6">
    <source>
        <dbReference type="ARBA" id="ARBA00023002"/>
    </source>
</evidence>
<evidence type="ECO:0000313" key="10">
    <source>
        <dbReference type="EMBL" id="SHE60649.1"/>
    </source>
</evidence>
<dbReference type="PROSITE" id="PS00059">
    <property type="entry name" value="ADH_ZINC"/>
    <property type="match status" value="1"/>
</dbReference>
<dbReference type="EMBL" id="FQVA01000001">
    <property type="protein sequence ID" value="SHE60649.1"/>
    <property type="molecule type" value="Genomic_DNA"/>
</dbReference>
<dbReference type="SUPFAM" id="SSF51735">
    <property type="entry name" value="NAD(P)-binding Rossmann-fold domains"/>
    <property type="match status" value="1"/>
</dbReference>
<dbReference type="GO" id="GO:0008270">
    <property type="term" value="F:zinc ion binding"/>
    <property type="evidence" value="ECO:0007669"/>
    <property type="project" value="InterPro"/>
</dbReference>
<dbReference type="InterPro" id="IPR036291">
    <property type="entry name" value="NAD(P)-bd_dom_sf"/>
</dbReference>
<evidence type="ECO:0000256" key="4">
    <source>
        <dbReference type="ARBA" id="ARBA00022833"/>
    </source>
</evidence>
<dbReference type="FunFam" id="3.90.180.10:FF:000018">
    <property type="entry name" value="NAD(P)-dependent alcohol dehydrogenase"/>
    <property type="match status" value="1"/>
</dbReference>
<dbReference type="Pfam" id="PF08240">
    <property type="entry name" value="ADH_N"/>
    <property type="match status" value="1"/>
</dbReference>
<keyword evidence="4 8" id="KW-0862">Zinc</keyword>
<dbReference type="Gene3D" id="3.40.50.720">
    <property type="entry name" value="NAD(P)-binding Rossmann-like Domain"/>
    <property type="match status" value="1"/>
</dbReference>
<organism evidence="10 11">
    <name type="scientific">Microbulbifer donghaiensis</name>
    <dbReference type="NCBI Taxonomy" id="494016"/>
    <lineage>
        <taxon>Bacteria</taxon>
        <taxon>Pseudomonadati</taxon>
        <taxon>Pseudomonadota</taxon>
        <taxon>Gammaproteobacteria</taxon>
        <taxon>Cellvibrionales</taxon>
        <taxon>Microbulbiferaceae</taxon>
        <taxon>Microbulbifer</taxon>
    </lineage>
</organism>
<dbReference type="EC" id="1.1.1.2" evidence="7"/>
<dbReference type="InterPro" id="IPR013149">
    <property type="entry name" value="ADH-like_C"/>
</dbReference>
<dbReference type="PANTHER" id="PTHR42683">
    <property type="entry name" value="ALDEHYDE REDUCTASE"/>
    <property type="match status" value="1"/>
</dbReference>
<dbReference type="RefSeq" id="WP_073270693.1">
    <property type="nucleotide sequence ID" value="NZ_FQVA01000001.1"/>
</dbReference>
<evidence type="ECO:0000256" key="5">
    <source>
        <dbReference type="ARBA" id="ARBA00022857"/>
    </source>
</evidence>
<dbReference type="InterPro" id="IPR020843">
    <property type="entry name" value="ER"/>
</dbReference>
<dbReference type="FunFam" id="3.40.50.720:FF:000022">
    <property type="entry name" value="Cinnamyl alcohol dehydrogenase"/>
    <property type="match status" value="1"/>
</dbReference>
<evidence type="ECO:0000256" key="7">
    <source>
        <dbReference type="ARBA" id="ARBA00024074"/>
    </source>
</evidence>
<dbReference type="InterPro" id="IPR002328">
    <property type="entry name" value="ADH_Zn_CS"/>
</dbReference>
<dbReference type="STRING" id="494016.SAMN04487965_0259"/>
<comment type="cofactor">
    <cofactor evidence="1 8">
        <name>Zn(2+)</name>
        <dbReference type="ChEBI" id="CHEBI:29105"/>
    </cofactor>
</comment>
<evidence type="ECO:0000256" key="1">
    <source>
        <dbReference type="ARBA" id="ARBA00001947"/>
    </source>
</evidence>
<dbReference type="SMART" id="SM00829">
    <property type="entry name" value="PKS_ER"/>
    <property type="match status" value="1"/>
</dbReference>
<keyword evidence="6" id="KW-0560">Oxidoreductase</keyword>
<dbReference type="InterPro" id="IPR011032">
    <property type="entry name" value="GroES-like_sf"/>
</dbReference>
<evidence type="ECO:0000256" key="8">
    <source>
        <dbReference type="RuleBase" id="RU361277"/>
    </source>
</evidence>
<accession>A0A1M4UVF1</accession>
<feature type="domain" description="Enoyl reductase (ER)" evidence="9">
    <location>
        <begin position="14"/>
        <end position="333"/>
    </location>
</feature>
<name>A0A1M4UVF1_9GAMM</name>
<proteinExistence type="inferred from homology"/>
<dbReference type="CDD" id="cd05283">
    <property type="entry name" value="CAD1"/>
    <property type="match status" value="1"/>
</dbReference>
<dbReference type="Pfam" id="PF00107">
    <property type="entry name" value="ADH_zinc_N"/>
    <property type="match status" value="1"/>
</dbReference>
<sequence>MRTVKAYAATKAKGEFEPFEFELGDIEPDEVDISVESCGICHSDLSMLDDEWGMAQYPLVPGHEVIGTVSAIGDHVTHLKVGDRVGLGWHAGYCMVCDQCMGGDHNLCASAQPTIAARHGGFADTVRAKAPSVVKIPDGLDPAEAGPLLCGGIAVFNPLVQFDVSPTANVAVIGIGGLGHLGLKFANAWGCHVTAFTSPSKQEEALAMGAHDTVNSRDPDAIKNASGRFDLVLSTVNVQMDWNAILATLKPRGRLQMPGAVNEPLGINVLPHMMFNQLSVGSSPVGAPVVIRRMLDFAARHNVTPVNEHFPMSKVNEAFEHLRSGKARYRIVLDRD</sequence>